<name>A0A5J4Z313_PORPP</name>
<evidence type="ECO:0000256" key="4">
    <source>
        <dbReference type="ARBA" id="ARBA00022884"/>
    </source>
</evidence>
<feature type="compositionally biased region" description="Pro residues" evidence="7">
    <location>
        <begin position="288"/>
        <end position="297"/>
    </location>
</feature>
<dbReference type="CDD" id="cd12334">
    <property type="entry name" value="RRM1_SF3B4"/>
    <property type="match status" value="1"/>
</dbReference>
<evidence type="ECO:0000256" key="5">
    <source>
        <dbReference type="ARBA" id="ARBA00023242"/>
    </source>
</evidence>
<comment type="subcellular location">
    <subcellularLocation>
        <location evidence="1">Nucleus</location>
    </subcellularLocation>
</comment>
<evidence type="ECO:0000259" key="8">
    <source>
        <dbReference type="PROSITE" id="PS50102"/>
    </source>
</evidence>
<dbReference type="GO" id="GO:0097525">
    <property type="term" value="C:spliceosomal snRNP complex"/>
    <property type="evidence" value="ECO:0007669"/>
    <property type="project" value="UniProtKB-ARBA"/>
</dbReference>
<proteinExistence type="inferred from homology"/>
<feature type="region of interest" description="Disordered" evidence="7">
    <location>
        <begin position="284"/>
        <end position="345"/>
    </location>
</feature>
<evidence type="ECO:0000256" key="1">
    <source>
        <dbReference type="ARBA" id="ARBA00004123"/>
    </source>
</evidence>
<dbReference type="InterPro" id="IPR052084">
    <property type="entry name" value="SF3B4_spliceosome_assoc"/>
</dbReference>
<accession>A0A5J4Z313</accession>
<dbReference type="InterPro" id="IPR035979">
    <property type="entry name" value="RBD_domain_sf"/>
</dbReference>
<dbReference type="PANTHER" id="PTHR48030:SF3">
    <property type="entry name" value="SPLICING FACTOR 3B SUBUNIT 4"/>
    <property type="match status" value="1"/>
</dbReference>
<keyword evidence="5" id="KW-0539">Nucleus</keyword>
<evidence type="ECO:0000256" key="7">
    <source>
        <dbReference type="SAM" id="MobiDB-lite"/>
    </source>
</evidence>
<dbReference type="GO" id="GO:0048026">
    <property type="term" value="P:positive regulation of mRNA splicing, via spliceosome"/>
    <property type="evidence" value="ECO:0007669"/>
    <property type="project" value="TreeGrafter"/>
</dbReference>
<dbReference type="SUPFAM" id="SSF54928">
    <property type="entry name" value="RNA-binding domain, RBD"/>
    <property type="match status" value="1"/>
</dbReference>
<dbReference type="InterPro" id="IPR000504">
    <property type="entry name" value="RRM_dom"/>
</dbReference>
<dbReference type="GO" id="GO:0000398">
    <property type="term" value="P:mRNA splicing, via spliceosome"/>
    <property type="evidence" value="ECO:0007669"/>
    <property type="project" value="UniProtKB-ARBA"/>
</dbReference>
<dbReference type="FunFam" id="3.30.70.330:FF:000895">
    <property type="entry name" value="Hsh49p"/>
    <property type="match status" value="1"/>
</dbReference>
<protein>
    <submittedName>
        <fullName evidence="9">Splicing factor 3B subunit 4</fullName>
    </submittedName>
</protein>
<dbReference type="SMART" id="SM00360">
    <property type="entry name" value="RRM"/>
    <property type="match status" value="2"/>
</dbReference>
<comment type="caution">
    <text evidence="9">The sequence shown here is derived from an EMBL/GenBank/DDBJ whole genome shotgun (WGS) entry which is preliminary data.</text>
</comment>
<evidence type="ECO:0000313" key="9">
    <source>
        <dbReference type="EMBL" id="KAA8497675.1"/>
    </source>
</evidence>
<dbReference type="FunFam" id="3.30.70.330:FF:000505">
    <property type="entry name" value="Splicing factor 3B subunit 4"/>
    <property type="match status" value="1"/>
</dbReference>
<dbReference type="InterPro" id="IPR012677">
    <property type="entry name" value="Nucleotide-bd_a/b_plait_sf"/>
</dbReference>
<dbReference type="Pfam" id="PF00076">
    <property type="entry name" value="RRM_1"/>
    <property type="match status" value="2"/>
</dbReference>
<keyword evidence="10" id="KW-1185">Reference proteome</keyword>
<dbReference type="GO" id="GO:0003723">
    <property type="term" value="F:RNA binding"/>
    <property type="evidence" value="ECO:0007669"/>
    <property type="project" value="UniProtKB-UniRule"/>
</dbReference>
<comment type="similarity">
    <text evidence="2">Belongs to the SF3B4 family.</text>
</comment>
<reference evidence="10" key="1">
    <citation type="journal article" date="2019" name="Nat. Commun.">
        <title>Expansion of phycobilisome linker gene families in mesophilic red algae.</title>
        <authorList>
            <person name="Lee J."/>
            <person name="Kim D."/>
            <person name="Bhattacharya D."/>
            <person name="Yoon H.S."/>
        </authorList>
    </citation>
    <scope>NUCLEOTIDE SEQUENCE [LARGE SCALE GENOMIC DNA]</scope>
    <source>
        <strain evidence="10">CCMP 1328</strain>
    </source>
</reference>
<feature type="domain" description="RRM" evidence="8">
    <location>
        <begin position="46"/>
        <end position="124"/>
    </location>
</feature>
<organism evidence="9 10">
    <name type="scientific">Porphyridium purpureum</name>
    <name type="common">Red alga</name>
    <name type="synonym">Porphyridium cruentum</name>
    <dbReference type="NCBI Taxonomy" id="35688"/>
    <lineage>
        <taxon>Eukaryota</taxon>
        <taxon>Rhodophyta</taxon>
        <taxon>Bangiophyceae</taxon>
        <taxon>Porphyridiales</taxon>
        <taxon>Porphyridiaceae</taxon>
        <taxon>Porphyridium</taxon>
    </lineage>
</organism>
<keyword evidence="3" id="KW-0677">Repeat</keyword>
<dbReference type="Proteomes" id="UP000324585">
    <property type="component" value="Unassembled WGS sequence"/>
</dbReference>
<dbReference type="GO" id="GO:0005730">
    <property type="term" value="C:nucleolus"/>
    <property type="evidence" value="ECO:0007669"/>
    <property type="project" value="TreeGrafter"/>
</dbReference>
<evidence type="ECO:0000313" key="10">
    <source>
        <dbReference type="Proteomes" id="UP000324585"/>
    </source>
</evidence>
<dbReference type="Gene3D" id="3.30.70.330">
    <property type="match status" value="2"/>
</dbReference>
<feature type="domain" description="RRM" evidence="8">
    <location>
        <begin position="132"/>
        <end position="211"/>
    </location>
</feature>
<dbReference type="GO" id="GO:0071011">
    <property type="term" value="C:precatalytic spliceosome"/>
    <property type="evidence" value="ECO:0007669"/>
    <property type="project" value="TreeGrafter"/>
</dbReference>
<gene>
    <name evidence="9" type="ORF">FVE85_5260</name>
</gene>
<dbReference type="PROSITE" id="PS50102">
    <property type="entry name" value="RRM"/>
    <property type="match status" value="2"/>
</dbReference>
<evidence type="ECO:0000256" key="3">
    <source>
        <dbReference type="ARBA" id="ARBA00022737"/>
    </source>
</evidence>
<dbReference type="InterPro" id="IPR034159">
    <property type="entry name" value="SF3B4_RRM2"/>
</dbReference>
<sequence length="345" mass="37261">MCDEGTGTLAAARGREMGSEGVRSQIPVGAGNSRGVGLVSERNKLKTVYVGALDERVTELLLWELMIQAGRVRHIYIPRDRLSGAPFGYAFVEFQAEHDAAYAVKVLNMVRLFGKPIRVQSTSEHATIDVGANLFVGNIHMDVDEKILHDVFSAFGSLVETPHVARDPTTGESKQYAFVKYDNFASSDAAINAMNGQYLMNQPISVQYAFKKDSKRERHGSEAERLLAHFSAIQQQQQQQQQYTPGAFANPSVVQPVVQPVELAVGAIPPMQIPSAGLNASRQAIPASMPPLPPTFPGPAMRLGSISSSASLPPGMPPLPFQPQQAPLMASDSKQPPLAPHGRNG</sequence>
<dbReference type="CDD" id="cd12335">
    <property type="entry name" value="RRM2_SF3B4"/>
    <property type="match status" value="1"/>
</dbReference>
<dbReference type="OrthoDB" id="10259687at2759"/>
<dbReference type="PANTHER" id="PTHR48030">
    <property type="entry name" value="SPLICING FACTOR 3B SUBUNIT 4"/>
    <property type="match status" value="1"/>
</dbReference>
<evidence type="ECO:0000256" key="2">
    <source>
        <dbReference type="ARBA" id="ARBA00008363"/>
    </source>
</evidence>
<keyword evidence="4 6" id="KW-0694">RNA-binding</keyword>
<dbReference type="OMA" id="HNGFGFC"/>
<evidence type="ECO:0000256" key="6">
    <source>
        <dbReference type="PROSITE-ProRule" id="PRU00176"/>
    </source>
</evidence>
<dbReference type="EMBL" id="VRMN01000001">
    <property type="protein sequence ID" value="KAA8497675.1"/>
    <property type="molecule type" value="Genomic_DNA"/>
</dbReference>
<dbReference type="InterPro" id="IPR034158">
    <property type="entry name" value="SF3B4_RRM1"/>
</dbReference>
<dbReference type="AlphaFoldDB" id="A0A5J4Z313"/>